<sequence length="227" mass="25586">MRYLFPAKISGDIREPGAFAGVLLGLALVLLADSERGWPVYLAIYNLFVFLLYLYHLSSVAWPPAPAVDSLFPAVEEMNKGRWRVEDYCSEHSVEGVIVLFLRGSYCADSRNQLHQLRALQEELLGKNVGLVLWSVQGENKWPRWLLAHDSAVNTLRVRQLAQPVPEMFVAANAAPFLLRPWIKDAARPSAWLVDAEGNILWRELAANYRTPVSVATLGSQLFRLQE</sequence>
<keyword evidence="3" id="KW-1185">Reference proteome</keyword>
<organism evidence="2 3">
    <name type="scientific">Microbulbifer pacificus</name>
    <dbReference type="NCBI Taxonomy" id="407164"/>
    <lineage>
        <taxon>Bacteria</taxon>
        <taxon>Pseudomonadati</taxon>
        <taxon>Pseudomonadota</taxon>
        <taxon>Gammaproteobacteria</taxon>
        <taxon>Cellvibrionales</taxon>
        <taxon>Microbulbiferaceae</taxon>
        <taxon>Microbulbifer</taxon>
    </lineage>
</organism>
<evidence type="ECO:0000313" key="2">
    <source>
        <dbReference type="EMBL" id="WOX06639.1"/>
    </source>
</evidence>
<accession>A0AAU0N0U8</accession>
<dbReference type="EMBL" id="CP137555">
    <property type="protein sequence ID" value="WOX06639.1"/>
    <property type="molecule type" value="Genomic_DNA"/>
</dbReference>
<dbReference type="Proteomes" id="UP001302477">
    <property type="component" value="Chromosome"/>
</dbReference>
<gene>
    <name evidence="2" type="ORF">R5R33_05755</name>
</gene>
<feature type="transmembrane region" description="Helical" evidence="1">
    <location>
        <begin position="12"/>
        <end position="32"/>
    </location>
</feature>
<protein>
    <recommendedName>
        <fullName evidence="4">Alkyl hydroperoxide reductase subunit C/ Thiol specific antioxidant domain-containing protein</fullName>
    </recommendedName>
</protein>
<dbReference type="AlphaFoldDB" id="A0AAU0N0U8"/>
<reference evidence="2 3" key="1">
    <citation type="submission" date="2023-10" db="EMBL/GenBank/DDBJ databases">
        <title>Description of Microbulbifer bruguierae sp. nov., isolated from the sediments of mangrove plant Bruguiera sexangula and comparative genomic analyses of the genus Microbulbifer.</title>
        <authorList>
            <person name="Long M."/>
        </authorList>
    </citation>
    <scope>NUCLEOTIDE SEQUENCE [LARGE SCALE GENOMIC DNA]</scope>
    <source>
        <strain evidence="2 3">SPO729</strain>
    </source>
</reference>
<evidence type="ECO:0008006" key="4">
    <source>
        <dbReference type="Google" id="ProtNLM"/>
    </source>
</evidence>
<keyword evidence="1" id="KW-0472">Membrane</keyword>
<feature type="transmembrane region" description="Helical" evidence="1">
    <location>
        <begin position="38"/>
        <end position="55"/>
    </location>
</feature>
<keyword evidence="1" id="KW-1133">Transmembrane helix</keyword>
<keyword evidence="1" id="KW-0812">Transmembrane</keyword>
<evidence type="ECO:0000256" key="1">
    <source>
        <dbReference type="SAM" id="Phobius"/>
    </source>
</evidence>
<dbReference type="Gene3D" id="3.40.30.10">
    <property type="entry name" value="Glutaredoxin"/>
    <property type="match status" value="1"/>
</dbReference>
<proteinExistence type="predicted"/>
<dbReference type="InterPro" id="IPR036249">
    <property type="entry name" value="Thioredoxin-like_sf"/>
</dbReference>
<dbReference type="KEGG" id="mpaf:R5R33_05755"/>
<dbReference type="RefSeq" id="WP_318955091.1">
    <property type="nucleotide sequence ID" value="NZ_CP137555.1"/>
</dbReference>
<dbReference type="SUPFAM" id="SSF52833">
    <property type="entry name" value="Thioredoxin-like"/>
    <property type="match status" value="1"/>
</dbReference>
<name>A0AAU0N0U8_9GAMM</name>
<evidence type="ECO:0000313" key="3">
    <source>
        <dbReference type="Proteomes" id="UP001302477"/>
    </source>
</evidence>